<dbReference type="EMBL" id="CM007654">
    <property type="protein sequence ID" value="ONI12422.1"/>
    <property type="molecule type" value="Genomic_DNA"/>
</dbReference>
<proteinExistence type="predicted"/>
<keyword evidence="1" id="KW-0472">Membrane</keyword>
<evidence type="ECO:0000313" key="3">
    <source>
        <dbReference type="Proteomes" id="UP000006882"/>
    </source>
</evidence>
<name>A0A251PLK9_PRUPE</name>
<feature type="transmembrane region" description="Helical" evidence="1">
    <location>
        <begin position="73"/>
        <end position="91"/>
    </location>
</feature>
<reference evidence="2 3" key="1">
    <citation type="journal article" date="2013" name="Nat. Genet.">
        <title>The high-quality draft genome of peach (Prunus persica) identifies unique patterns of genetic diversity, domestication and genome evolution.</title>
        <authorList>
            <consortium name="International Peach Genome Initiative"/>
            <person name="Verde I."/>
            <person name="Abbott A.G."/>
            <person name="Scalabrin S."/>
            <person name="Jung S."/>
            <person name="Shu S."/>
            <person name="Marroni F."/>
            <person name="Zhebentyayeva T."/>
            <person name="Dettori M.T."/>
            <person name="Grimwood J."/>
            <person name="Cattonaro F."/>
            <person name="Zuccolo A."/>
            <person name="Rossini L."/>
            <person name="Jenkins J."/>
            <person name="Vendramin E."/>
            <person name="Meisel L.A."/>
            <person name="Decroocq V."/>
            <person name="Sosinski B."/>
            <person name="Prochnik S."/>
            <person name="Mitros T."/>
            <person name="Policriti A."/>
            <person name="Cipriani G."/>
            <person name="Dondini L."/>
            <person name="Ficklin S."/>
            <person name="Goodstein D.M."/>
            <person name="Xuan P."/>
            <person name="Del Fabbro C."/>
            <person name="Aramini V."/>
            <person name="Copetti D."/>
            <person name="Gonzalez S."/>
            <person name="Horner D.S."/>
            <person name="Falchi R."/>
            <person name="Lucas S."/>
            <person name="Mica E."/>
            <person name="Maldonado J."/>
            <person name="Lazzari B."/>
            <person name="Bielenberg D."/>
            <person name="Pirona R."/>
            <person name="Miculan M."/>
            <person name="Barakat A."/>
            <person name="Testolin R."/>
            <person name="Stella A."/>
            <person name="Tartarini S."/>
            <person name="Tonutti P."/>
            <person name="Arus P."/>
            <person name="Orellana A."/>
            <person name="Wells C."/>
            <person name="Main D."/>
            <person name="Vizzotto G."/>
            <person name="Silva H."/>
            <person name="Salamini F."/>
            <person name="Schmutz J."/>
            <person name="Morgante M."/>
            <person name="Rokhsar D.S."/>
        </authorList>
    </citation>
    <scope>NUCLEOTIDE SEQUENCE [LARGE SCALE GENOMIC DNA]</scope>
    <source>
        <strain evidence="3">cv. Nemared</strain>
    </source>
</reference>
<accession>A0A251PLK9</accession>
<sequence length="103" mass="11999">MQTLKYTRSSFCGNLSSTYRVVWIICVVWLWQLINLSFCAIVGATNISSEFHEKLLPLVTDYEYFEGVVDFKFASFSSMVALIHIYIYIYIYSELYGIPQIII</sequence>
<dbReference type="Gramene" id="ONI12422">
    <property type="protein sequence ID" value="ONI12422"/>
    <property type="gene ID" value="PRUPE_4G163900"/>
</dbReference>
<keyword evidence="1" id="KW-0812">Transmembrane</keyword>
<dbReference type="Proteomes" id="UP000006882">
    <property type="component" value="Chromosome G4"/>
</dbReference>
<evidence type="ECO:0000256" key="1">
    <source>
        <dbReference type="SAM" id="Phobius"/>
    </source>
</evidence>
<feature type="transmembrane region" description="Helical" evidence="1">
    <location>
        <begin position="21"/>
        <end position="47"/>
    </location>
</feature>
<dbReference type="AlphaFoldDB" id="A0A251PLK9"/>
<protein>
    <submittedName>
        <fullName evidence="2">Uncharacterized protein</fullName>
    </submittedName>
</protein>
<organism evidence="2 3">
    <name type="scientific">Prunus persica</name>
    <name type="common">Peach</name>
    <name type="synonym">Amygdalus persica</name>
    <dbReference type="NCBI Taxonomy" id="3760"/>
    <lineage>
        <taxon>Eukaryota</taxon>
        <taxon>Viridiplantae</taxon>
        <taxon>Streptophyta</taxon>
        <taxon>Embryophyta</taxon>
        <taxon>Tracheophyta</taxon>
        <taxon>Spermatophyta</taxon>
        <taxon>Magnoliopsida</taxon>
        <taxon>eudicotyledons</taxon>
        <taxon>Gunneridae</taxon>
        <taxon>Pentapetalae</taxon>
        <taxon>rosids</taxon>
        <taxon>fabids</taxon>
        <taxon>Rosales</taxon>
        <taxon>Rosaceae</taxon>
        <taxon>Amygdaloideae</taxon>
        <taxon>Amygdaleae</taxon>
        <taxon>Prunus</taxon>
    </lineage>
</organism>
<keyword evidence="3" id="KW-1185">Reference proteome</keyword>
<evidence type="ECO:0000313" key="2">
    <source>
        <dbReference type="EMBL" id="ONI12422.1"/>
    </source>
</evidence>
<keyword evidence="1" id="KW-1133">Transmembrane helix</keyword>
<gene>
    <name evidence="2" type="ORF">PRUPE_4G163900</name>
</gene>